<feature type="binding site" evidence="7">
    <location>
        <position position="265"/>
    </location>
    <ligand>
        <name>(6S)-NADPHX</name>
        <dbReference type="ChEBI" id="CHEBI:64076"/>
    </ligand>
</feature>
<dbReference type="PANTHER" id="PTHR12592:SF0">
    <property type="entry name" value="ATP-DEPENDENT (S)-NAD(P)H-HYDRATE DEHYDRATASE"/>
    <property type="match status" value="1"/>
</dbReference>
<feature type="binding site" evidence="7">
    <location>
        <begin position="200"/>
        <end position="206"/>
    </location>
    <ligand>
        <name>(6S)-NADPHX</name>
        <dbReference type="ChEBI" id="CHEBI:64076"/>
    </ligand>
</feature>
<dbReference type="InterPro" id="IPR029056">
    <property type="entry name" value="Ribokinase-like"/>
</dbReference>
<sequence>MLSGKSHKELLQLARGLVPQLKASMHKGQAGKIGVFGGCEDYTGAPFFAAHAAAIVGADLSHVVCERLAAPIIKGYSPDLMVHPYLYASDNVEVERFAPREVWKNLARQPLEEGLEVGAVKKVVEEHILPKLAGLVERLDVFVVGPGFGRDPLMLATLARVVEEIKVADKTVVLDADALFLVSKRPSLVSGYKKAVLTPNVVEFARLCEAVGVDSSSDGAACALSQALGGVIVVRKGGAEEIVRGDKRVVNDMDGSPRRVGGQGDSLAGTMATMLVWAGHYDRGDLSLEPGVRGQHMGADESALVACFAASAVVRVASARAFAKHGRAMQTSDVHACLGEACHEVLGDAW</sequence>
<protein>
    <recommendedName>
        <fullName evidence="7">ATP-dependent (S)-NAD(P)H-hydrate dehydratase</fullName>
        <ecNumber evidence="7">4.2.1.93</ecNumber>
    </recommendedName>
    <alternativeName>
        <fullName evidence="7">ATP-dependent NAD(P)HX dehydratase</fullName>
    </alternativeName>
</protein>
<keyword evidence="2 7" id="KW-0067">ATP-binding</keyword>
<dbReference type="InterPro" id="IPR000631">
    <property type="entry name" value="CARKD"/>
</dbReference>
<dbReference type="Proteomes" id="UP000195602">
    <property type="component" value="Unassembled WGS sequence"/>
</dbReference>
<feature type="binding site" evidence="7">
    <location>
        <begin position="255"/>
        <end position="264"/>
    </location>
    <ligand>
        <name>ATP</name>
        <dbReference type="ChEBI" id="CHEBI:30616"/>
    </ligand>
</feature>
<comment type="function">
    <text evidence="7">Catalyzes the dehydration of the S-form of NAD(P)HX at the expense of ATP, which is converted to ADP. Together with NAD(P)HX epimerase, which catalyzes the epimerization of the S- and R-forms, the enzyme allows the repair of both epimers of NAD(P)HX, a damaged form of NAD(P)H that is a result of enzymatic or heat-dependent hydration.</text>
</comment>
<keyword evidence="7" id="KW-0597">Phosphoprotein</keyword>
<dbReference type="EC" id="4.2.1.93" evidence="7"/>
<evidence type="ECO:0000256" key="3">
    <source>
        <dbReference type="ARBA" id="ARBA00022857"/>
    </source>
</evidence>
<dbReference type="AlphaFoldDB" id="A0AA91T4S1"/>
<dbReference type="PROSITE" id="PS51383">
    <property type="entry name" value="YJEF_C_3"/>
    <property type="match status" value="1"/>
</dbReference>
<dbReference type="GO" id="GO:0005524">
    <property type="term" value="F:ATP binding"/>
    <property type="evidence" value="ECO:0007669"/>
    <property type="project" value="UniProtKB-KW"/>
</dbReference>
<comment type="similarity">
    <text evidence="7">Belongs to the NnrD/CARKD family.</text>
</comment>
<evidence type="ECO:0000259" key="8">
    <source>
        <dbReference type="PROSITE" id="PS51383"/>
    </source>
</evidence>
<dbReference type="SUPFAM" id="SSF53613">
    <property type="entry name" value="Ribokinase-like"/>
    <property type="match status" value="1"/>
</dbReference>
<keyword evidence="3" id="KW-0521">NADP</keyword>
<accession>A0AA91T4S1</accession>
<dbReference type="KEGG" id="clus:A9F13_01g08481"/>
<dbReference type="GO" id="GO:0047453">
    <property type="term" value="F:ATP-dependent NAD(P)H-hydrate dehydratase activity"/>
    <property type="evidence" value="ECO:0007669"/>
    <property type="project" value="UniProtKB-UniRule"/>
</dbReference>
<evidence type="ECO:0000256" key="6">
    <source>
        <dbReference type="ARBA" id="ARBA00047472"/>
    </source>
</evidence>
<comment type="catalytic activity">
    <reaction evidence="7">
        <text>(6S)-NADHX + ATP = ADP + phosphate + NADH + H(+)</text>
        <dbReference type="Rhea" id="RHEA:19017"/>
        <dbReference type="ChEBI" id="CHEBI:15378"/>
        <dbReference type="ChEBI" id="CHEBI:30616"/>
        <dbReference type="ChEBI" id="CHEBI:43474"/>
        <dbReference type="ChEBI" id="CHEBI:57945"/>
        <dbReference type="ChEBI" id="CHEBI:64074"/>
        <dbReference type="ChEBI" id="CHEBI:456216"/>
        <dbReference type="EC" id="4.2.1.93"/>
    </reaction>
</comment>
<evidence type="ECO:0000256" key="4">
    <source>
        <dbReference type="ARBA" id="ARBA00023027"/>
    </source>
</evidence>
<keyword evidence="1 7" id="KW-0547">Nucleotide-binding</keyword>
<dbReference type="CDD" id="cd01171">
    <property type="entry name" value="YXKO-related"/>
    <property type="match status" value="1"/>
</dbReference>
<keyword evidence="4 7" id="KW-0520">NAD</keyword>
<keyword evidence="7" id="KW-0963">Cytoplasm</keyword>
<comment type="catalytic activity">
    <reaction evidence="6 7">
        <text>(6S)-NADPHX + ATP = ADP + phosphate + NADPH + H(+)</text>
        <dbReference type="Rhea" id="RHEA:32231"/>
        <dbReference type="ChEBI" id="CHEBI:15378"/>
        <dbReference type="ChEBI" id="CHEBI:30616"/>
        <dbReference type="ChEBI" id="CHEBI:43474"/>
        <dbReference type="ChEBI" id="CHEBI:57783"/>
        <dbReference type="ChEBI" id="CHEBI:64076"/>
        <dbReference type="ChEBI" id="CHEBI:456216"/>
        <dbReference type="EC" id="4.2.1.93"/>
    </reaction>
</comment>
<dbReference type="NCBIfam" id="TIGR00196">
    <property type="entry name" value="yjeF_cterm"/>
    <property type="match status" value="1"/>
</dbReference>
<comment type="subcellular location">
    <subcellularLocation>
        <location evidence="7">Cytoplasm</location>
    </subcellularLocation>
</comment>
<feature type="binding site" evidence="7">
    <location>
        <begin position="236"/>
        <end position="240"/>
    </location>
    <ligand>
        <name>ATP</name>
        <dbReference type="ChEBI" id="CHEBI:30616"/>
    </ligand>
</feature>
<evidence type="ECO:0000256" key="7">
    <source>
        <dbReference type="HAMAP-Rule" id="MF_03157"/>
    </source>
</evidence>
<dbReference type="Gene3D" id="3.40.1190.20">
    <property type="match status" value="1"/>
</dbReference>
<feature type="domain" description="YjeF C-terminal" evidence="8">
    <location>
        <begin position="10"/>
        <end position="345"/>
    </location>
</feature>
<name>A0AA91T4S1_CLALS</name>
<evidence type="ECO:0000256" key="1">
    <source>
        <dbReference type="ARBA" id="ARBA00022741"/>
    </source>
</evidence>
<comment type="cofactor">
    <cofactor evidence="7">
        <name>Mg(2+)</name>
        <dbReference type="ChEBI" id="CHEBI:18420"/>
    </cofactor>
</comment>
<evidence type="ECO:0000313" key="9">
    <source>
        <dbReference type="EMBL" id="OVF11345.1"/>
    </source>
</evidence>
<evidence type="ECO:0000256" key="2">
    <source>
        <dbReference type="ARBA" id="ARBA00022840"/>
    </source>
</evidence>
<proteinExistence type="inferred from homology"/>
<evidence type="ECO:0000256" key="5">
    <source>
        <dbReference type="ARBA" id="ARBA00023239"/>
    </source>
</evidence>
<dbReference type="GO" id="GO:0005737">
    <property type="term" value="C:cytoplasm"/>
    <property type="evidence" value="ECO:0007669"/>
    <property type="project" value="UniProtKB-SubCell"/>
</dbReference>
<dbReference type="PANTHER" id="PTHR12592">
    <property type="entry name" value="ATP-DEPENDENT (S)-NAD(P)H-HYDRATE DEHYDRATASE FAMILY MEMBER"/>
    <property type="match status" value="1"/>
</dbReference>
<feature type="binding site" evidence="7">
    <location>
        <position position="147"/>
    </location>
    <ligand>
        <name>(6S)-NADPHX</name>
        <dbReference type="ChEBI" id="CHEBI:64076"/>
    </ligand>
</feature>
<dbReference type="HAMAP" id="MF_01965">
    <property type="entry name" value="NADHX_dehydratase"/>
    <property type="match status" value="1"/>
</dbReference>
<organism evidence="9 10">
    <name type="scientific">Clavispora lusitaniae</name>
    <name type="common">Candida lusitaniae</name>
    <dbReference type="NCBI Taxonomy" id="36911"/>
    <lineage>
        <taxon>Eukaryota</taxon>
        <taxon>Fungi</taxon>
        <taxon>Dikarya</taxon>
        <taxon>Ascomycota</taxon>
        <taxon>Saccharomycotina</taxon>
        <taxon>Pichiomycetes</taxon>
        <taxon>Metschnikowiaceae</taxon>
        <taxon>Clavispora</taxon>
    </lineage>
</organism>
<dbReference type="EMBL" id="LYUB02000001">
    <property type="protein sequence ID" value="OVF11345.1"/>
    <property type="molecule type" value="Genomic_DNA"/>
</dbReference>
<comment type="caution">
    <text evidence="9">The sequence shown here is derived from an EMBL/GenBank/DDBJ whole genome shotgun (WGS) entry which is preliminary data.</text>
</comment>
<dbReference type="GO" id="GO:0046496">
    <property type="term" value="P:nicotinamide nucleotide metabolic process"/>
    <property type="evidence" value="ECO:0007669"/>
    <property type="project" value="UniProtKB-UniRule"/>
</dbReference>
<evidence type="ECO:0000313" key="10">
    <source>
        <dbReference type="Proteomes" id="UP000195602"/>
    </source>
</evidence>
<gene>
    <name evidence="9" type="ORF">A9F13_01g08481</name>
</gene>
<dbReference type="Pfam" id="PF01256">
    <property type="entry name" value="Carb_kinase"/>
    <property type="match status" value="1"/>
</dbReference>
<reference evidence="9 10" key="1">
    <citation type="submission" date="2017-04" db="EMBL/GenBank/DDBJ databases">
        <title>Draft genome of the yeast Clavispora lusitaniae type strain CBS 6936.</title>
        <authorList>
            <person name="Durrens P."/>
            <person name="Klopp C."/>
            <person name="Biteau N."/>
            <person name="Fitton-Ouhabi V."/>
            <person name="Dementhon K."/>
            <person name="Accoceberry I."/>
            <person name="Sherman D.J."/>
            <person name="Noel T."/>
        </authorList>
    </citation>
    <scope>NUCLEOTIDE SEQUENCE [LARGE SCALE GENOMIC DNA]</scope>
    <source>
        <strain evidence="9 10">CBS 6936</strain>
    </source>
</reference>
<keyword evidence="5 7" id="KW-0456">Lyase</keyword>
<dbReference type="GO" id="GO:0110051">
    <property type="term" value="P:metabolite repair"/>
    <property type="evidence" value="ECO:0007669"/>
    <property type="project" value="TreeGrafter"/>
</dbReference>